<keyword evidence="1" id="KW-0812">Transmembrane</keyword>
<keyword evidence="3" id="KW-1185">Reference proteome</keyword>
<organism evidence="2 3">
    <name type="scientific">Treponema berlinense</name>
    <dbReference type="NCBI Taxonomy" id="225004"/>
    <lineage>
        <taxon>Bacteria</taxon>
        <taxon>Pseudomonadati</taxon>
        <taxon>Spirochaetota</taxon>
        <taxon>Spirochaetia</taxon>
        <taxon>Spirochaetales</taxon>
        <taxon>Treponemataceae</taxon>
        <taxon>Treponema</taxon>
    </lineage>
</organism>
<dbReference type="Pfam" id="PF16316">
    <property type="entry name" value="DUF4956"/>
    <property type="match status" value="1"/>
</dbReference>
<reference evidence="2 3" key="1">
    <citation type="submission" date="2017-02" db="EMBL/GenBank/DDBJ databases">
        <authorList>
            <person name="Peterson S.W."/>
        </authorList>
    </citation>
    <scope>NUCLEOTIDE SEQUENCE [LARGE SCALE GENOMIC DNA]</scope>
    <source>
        <strain evidence="2 3">ATCC BAA-909</strain>
    </source>
</reference>
<dbReference type="Proteomes" id="UP000190395">
    <property type="component" value="Unassembled WGS sequence"/>
</dbReference>
<protein>
    <recommendedName>
        <fullName evidence="4">DUF4956 domain-containing protein</fullName>
    </recommendedName>
</protein>
<feature type="transmembrane region" description="Helical" evidence="1">
    <location>
        <begin position="105"/>
        <end position="138"/>
    </location>
</feature>
<keyword evidence="1" id="KW-1133">Transmembrane helix</keyword>
<feature type="transmembrane region" description="Helical" evidence="1">
    <location>
        <begin position="58"/>
        <end position="85"/>
    </location>
</feature>
<feature type="transmembrane region" description="Helical" evidence="1">
    <location>
        <begin position="25"/>
        <end position="46"/>
    </location>
</feature>
<dbReference type="GeneID" id="303366994"/>
<name>A0A1T4M2G8_9SPIR</name>
<sequence length="224" mass="24522">MGFKDIFKKSFIQGFTRYDATPENIIVVFLIASVFALYIFFAYRLLTRRTFYSKSFNIALPALVLITAGVILTIQSSVVISLGMVGALSIVRFRTAIKDPMDLVFLFWAISTGIICGAGLAQISCVLAFILTVALFVLDRLPVAKAPKILMVSGNSYELEKSIMALVQKYCKTFAVKSRALSNGKINLVVEIRASDDSALLQEVAALENVVSSTILAHDGEVTY</sequence>
<dbReference type="STRING" id="225004.SAMN02745152_00732"/>
<dbReference type="InterPro" id="IPR032531">
    <property type="entry name" value="DUF4956"/>
</dbReference>
<accession>A0A1T4M2G8</accession>
<dbReference type="OrthoDB" id="9803265at2"/>
<evidence type="ECO:0000256" key="1">
    <source>
        <dbReference type="SAM" id="Phobius"/>
    </source>
</evidence>
<gene>
    <name evidence="2" type="ORF">SAMN02745152_00732</name>
</gene>
<proteinExistence type="predicted"/>
<keyword evidence="1" id="KW-0472">Membrane</keyword>
<evidence type="ECO:0000313" key="2">
    <source>
        <dbReference type="EMBL" id="SJZ61121.1"/>
    </source>
</evidence>
<evidence type="ECO:0008006" key="4">
    <source>
        <dbReference type="Google" id="ProtNLM"/>
    </source>
</evidence>
<evidence type="ECO:0000313" key="3">
    <source>
        <dbReference type="Proteomes" id="UP000190395"/>
    </source>
</evidence>
<dbReference type="EMBL" id="FUXC01000003">
    <property type="protein sequence ID" value="SJZ61121.1"/>
    <property type="molecule type" value="Genomic_DNA"/>
</dbReference>
<dbReference type="RefSeq" id="WP_078930487.1">
    <property type="nucleotide sequence ID" value="NZ_CAMCOW010000010.1"/>
</dbReference>
<dbReference type="AlphaFoldDB" id="A0A1T4M2G8"/>